<dbReference type="EMBL" id="JANBPG010000085">
    <property type="protein sequence ID" value="KAJ1900363.1"/>
    <property type="molecule type" value="Genomic_DNA"/>
</dbReference>
<gene>
    <name evidence="1" type="primary">set9_2</name>
    <name evidence="1" type="ORF">LPJ66_001523</name>
</gene>
<accession>A0ACC1ISZ8</accession>
<comment type="caution">
    <text evidence="1">The sequence shown here is derived from an EMBL/GenBank/DDBJ whole genome shotgun (WGS) entry which is preliminary data.</text>
</comment>
<reference evidence="1" key="1">
    <citation type="submission" date="2022-07" db="EMBL/GenBank/DDBJ databases">
        <title>Phylogenomic reconstructions and comparative analyses of Kickxellomycotina fungi.</title>
        <authorList>
            <person name="Reynolds N.K."/>
            <person name="Stajich J.E."/>
            <person name="Barry K."/>
            <person name="Grigoriev I.V."/>
            <person name="Crous P."/>
            <person name="Smith M.E."/>
        </authorList>
    </citation>
    <scope>NUCLEOTIDE SEQUENCE</scope>
    <source>
        <strain evidence="1">Benny 63K</strain>
    </source>
</reference>
<organism evidence="1 2">
    <name type="scientific">Kickxella alabastrina</name>
    <dbReference type="NCBI Taxonomy" id="61397"/>
    <lineage>
        <taxon>Eukaryota</taxon>
        <taxon>Fungi</taxon>
        <taxon>Fungi incertae sedis</taxon>
        <taxon>Zoopagomycota</taxon>
        <taxon>Kickxellomycotina</taxon>
        <taxon>Kickxellomycetes</taxon>
        <taxon>Kickxellales</taxon>
        <taxon>Kickxellaceae</taxon>
        <taxon>Kickxella</taxon>
    </lineage>
</organism>
<keyword evidence="1" id="KW-0808">Transferase</keyword>
<keyword evidence="1" id="KW-0489">Methyltransferase</keyword>
<sequence length="724" mass="80083">MTLPSSDSTMDALTLSKYDDLLSDVLLDQVGLWFTTRKMFPRYRPARTSQPAILDLVKRVATGDLKIPAAVNELLVQEYIAAFLRHKSALRVADFRLHAGRYFSMYLPSAGYEISQTDRYKVVTGQSEARIVATRRYTLGMVISLCSGSVARLSDAEIDRMERERADFSVMWWSKKKSMCLFLGPARFVNHDCDSNCRFTALGSDAICFQALRTIEPGEEITTHYGSCYFGDDNCECLCATCEKYSRGWYERHKVEDGRVVTIELLMKTPPAEPSAAPSDVESEAGPLLAAKTADGMRTRNRGLRSVTPASCLPKSTRDRMAALALQGGLTRCTVCRDLQPAAQPLTPPSSSESDDTSAVAPATAADEAAAKGVCRRCTRHSALFGVSWPDRQGRQGRQHAAARKSPTKAKIAKLKRAGSSSSSDDADDSGGSKRHRAHGTKSKADPTIFDGAQGPAHATAAEMFAALASGTPVLVDPLDPQAEHWWPAVIVDREALTDAEGVQTIRHQVRYFEDGSYSFCQADEMRLFDLTQPPFADWIKDSDNQPVLGDPAMRRAIAYYEWRFLAPAQRLLLLPNTAEQQPPAECHAGINEVMLLRRVYDKPVLDQTPMTKALVQFKHFFSATSLKIPSSSEEQGASASNSSGCSLVSGSESVDSICPYLHSLRDLVHVIDARDCKIYKARIVHIEAMSNGQRLGLYYYVHYLGWNEKFDDWVPPSRIIYNI</sequence>
<dbReference type="Proteomes" id="UP001150581">
    <property type="component" value="Unassembled WGS sequence"/>
</dbReference>
<proteinExistence type="predicted"/>
<protein>
    <submittedName>
        <fullName evidence="1">Histone lysine methyltransferase Set9</fullName>
        <ecNumber evidence="1">2.1.1.354</ecNumber>
    </submittedName>
</protein>
<keyword evidence="2" id="KW-1185">Reference proteome</keyword>
<evidence type="ECO:0000313" key="2">
    <source>
        <dbReference type="Proteomes" id="UP001150581"/>
    </source>
</evidence>
<evidence type="ECO:0000313" key="1">
    <source>
        <dbReference type="EMBL" id="KAJ1900363.1"/>
    </source>
</evidence>
<name>A0ACC1ISZ8_9FUNG</name>
<dbReference type="EC" id="2.1.1.354" evidence="1"/>